<proteinExistence type="predicted"/>
<name>A0A7C0U7D4_9BACT</name>
<evidence type="ECO:0000313" key="1">
    <source>
        <dbReference type="EMBL" id="HDD53641.1"/>
    </source>
</evidence>
<dbReference type="Proteomes" id="UP000885690">
    <property type="component" value="Unassembled WGS sequence"/>
</dbReference>
<dbReference type="AlphaFoldDB" id="A0A7C0U7D4"/>
<gene>
    <name evidence="1" type="ORF">ENF32_06210</name>
</gene>
<dbReference type="EMBL" id="DQWS01000232">
    <property type="protein sequence ID" value="HDD53641.1"/>
    <property type="molecule type" value="Genomic_DNA"/>
</dbReference>
<reference evidence="1" key="1">
    <citation type="journal article" date="2020" name="mSystems">
        <title>Genome- and Community-Level Interaction Insights into Carbon Utilization and Element Cycling Functions of Hydrothermarchaeota in Hydrothermal Sediment.</title>
        <authorList>
            <person name="Zhou Z."/>
            <person name="Liu Y."/>
            <person name="Xu W."/>
            <person name="Pan J."/>
            <person name="Luo Z.H."/>
            <person name="Li M."/>
        </authorList>
    </citation>
    <scope>NUCLEOTIDE SEQUENCE [LARGE SCALE GENOMIC DNA]</scope>
    <source>
        <strain evidence="1">HyVt-115</strain>
    </source>
</reference>
<comment type="caution">
    <text evidence="1">The sequence shown here is derived from an EMBL/GenBank/DDBJ whole genome shotgun (WGS) entry which is preliminary data.</text>
</comment>
<accession>A0A7C0U7D4</accession>
<organism evidence="1">
    <name type="scientific">Thermosulfidibacter takaii</name>
    <dbReference type="NCBI Taxonomy" id="412593"/>
    <lineage>
        <taxon>Bacteria</taxon>
        <taxon>Pseudomonadati</taxon>
        <taxon>Thermosulfidibacterota</taxon>
        <taxon>Thermosulfidibacteria</taxon>
        <taxon>Thermosulfidibacterales</taxon>
        <taxon>Thermosulfidibacteraceae</taxon>
    </lineage>
</organism>
<protein>
    <submittedName>
        <fullName evidence="1">Uncharacterized protein</fullName>
    </submittedName>
</protein>
<sequence length="424" mass="46872">MRLRGLVLAILVLLVAFVVGGNLYLRSQIKKTFFSQVSQWEERVNRGLPPGQRIKVKVEAISLSFSPLLFLSPSNSFVIKGVLFTSPRGEVKLRRLVGTALTKVGKVESVKLAALEGLEAKDREGMLEVGVRRIVFSPAMDIGSFLGWMKAPTREVGGHLEGLTASVMNKKGGEVDVSVKEASFKQRVALGEMGEVPPGEPFRAHTVLKSVAVAYRELGDEKGKGKAVFDYMSVESGLSRGEGDTTYTFWEDLKTQLSRLEVPHPKKAKKKVAPGKLLPLQGEFQFRLANLSEELVSSTIDLMRSLRNEALSQQQRLAMFIQFLQKNLPPFMEAVVEGEAQLTFPLKASLSAEFQSGMVQLLGMKRNGNPLWITVKVKGKDKLLSLLSQAGIEDQAVEEFFDGLECQEILCRKKIPLGGARHRF</sequence>